<dbReference type="GO" id="GO:0005886">
    <property type="term" value="C:plasma membrane"/>
    <property type="evidence" value="ECO:0007669"/>
    <property type="project" value="UniProtKB-SubCell"/>
</dbReference>
<evidence type="ECO:0000256" key="3">
    <source>
        <dbReference type="ARBA" id="ARBA00022475"/>
    </source>
</evidence>
<dbReference type="Pfam" id="PF02665">
    <property type="entry name" value="Nitrate_red_gam"/>
    <property type="match status" value="1"/>
</dbReference>
<evidence type="ECO:0000256" key="8">
    <source>
        <dbReference type="ARBA" id="ARBA00023136"/>
    </source>
</evidence>
<reference evidence="12" key="1">
    <citation type="submission" date="2016-10" db="EMBL/GenBank/DDBJ databases">
        <authorList>
            <person name="Varghese N."/>
            <person name="Submissions S."/>
        </authorList>
    </citation>
    <scope>NUCLEOTIDE SEQUENCE [LARGE SCALE GENOMIC DNA]</scope>
    <source>
        <strain evidence="12">DSM 23256</strain>
    </source>
</reference>
<feature type="transmembrane region" description="Helical" evidence="9">
    <location>
        <begin position="115"/>
        <end position="136"/>
    </location>
</feature>
<dbReference type="RefSeq" id="WP_093687562.1">
    <property type="nucleotide sequence ID" value="NZ_FNBU01000002.1"/>
</dbReference>
<dbReference type="Proteomes" id="UP000243333">
    <property type="component" value="Unassembled WGS sequence"/>
</dbReference>
<evidence type="ECO:0000256" key="4">
    <source>
        <dbReference type="ARBA" id="ARBA00022692"/>
    </source>
</evidence>
<feature type="transmembrane region" description="Helical" evidence="9">
    <location>
        <begin position="197"/>
        <end position="215"/>
    </location>
</feature>
<dbReference type="GO" id="GO:0019645">
    <property type="term" value="P:anaerobic electron transport chain"/>
    <property type="evidence" value="ECO:0007669"/>
    <property type="project" value="TreeGrafter"/>
</dbReference>
<dbReference type="GO" id="GO:0020037">
    <property type="term" value="F:heme binding"/>
    <property type="evidence" value="ECO:0007669"/>
    <property type="project" value="TreeGrafter"/>
</dbReference>
<gene>
    <name evidence="11" type="ORF">SAMN05660235_00379</name>
</gene>
<protein>
    <submittedName>
        <fullName evidence="11">Nitrate reductase gamma subunit</fullName>
    </submittedName>
</protein>
<keyword evidence="7" id="KW-0560">Oxidoreductase</keyword>
<evidence type="ECO:0000256" key="7">
    <source>
        <dbReference type="ARBA" id="ARBA00023002"/>
    </source>
</evidence>
<evidence type="ECO:0000256" key="5">
    <source>
        <dbReference type="ARBA" id="ARBA00022982"/>
    </source>
</evidence>
<feature type="domain" description="NarG-like" evidence="10">
    <location>
        <begin position="67"/>
        <end position="222"/>
    </location>
</feature>
<dbReference type="EMBL" id="FNBU01000002">
    <property type="protein sequence ID" value="SDF08533.1"/>
    <property type="molecule type" value="Genomic_DNA"/>
</dbReference>
<sequence>MLYFIGQVLPYIAGSIFLIGVVYRVMRWLKVPVPFQLTLFPAPKDGTGRVTAVATEMVFLKSLYKNDKSLWLWVWLLHVSLALVLGGHVVGIYYLMNQFTLIGLTPQASQALSSVLGTTAGIVLMVALIVLFWRRISDPEVKRLSDPADYFDLLLILLVVITGNHMRLPNVHVDLPAIKAYIGGLLTFHPTPIPENLVFITHFLLVNILLIYFPFSKLMHVAGFFVNRAMLVEAAPVYPTPAGTPVRSSFASKQTVLPGTGTGQSTVTRGV</sequence>
<evidence type="ECO:0000313" key="12">
    <source>
        <dbReference type="Proteomes" id="UP000243333"/>
    </source>
</evidence>
<name>A0A1G7I7E7_9FIRM</name>
<dbReference type="PANTHER" id="PTHR30598:SF3">
    <property type="entry name" value="RESPIRATORY NITRATE REDUCTASE 1 GAMMA CHAIN"/>
    <property type="match status" value="1"/>
</dbReference>
<dbReference type="PANTHER" id="PTHR30598">
    <property type="entry name" value="NITRATE REDUCTASE PRIVATE CHAPERONE, REDOX ENZYME MATURATION PROTEIN REMP FAMILY"/>
    <property type="match status" value="1"/>
</dbReference>
<evidence type="ECO:0000256" key="1">
    <source>
        <dbReference type="ARBA" id="ARBA00004651"/>
    </source>
</evidence>
<keyword evidence="4 9" id="KW-0812">Transmembrane</keyword>
<dbReference type="InterPro" id="IPR036197">
    <property type="entry name" value="NarG-like_sf"/>
</dbReference>
<dbReference type="GO" id="GO:0009055">
    <property type="term" value="F:electron transfer activity"/>
    <property type="evidence" value="ECO:0007669"/>
    <property type="project" value="TreeGrafter"/>
</dbReference>
<keyword evidence="5" id="KW-0249">Electron transport</keyword>
<accession>A0A1G7I7E7</accession>
<dbReference type="GO" id="GO:0008940">
    <property type="term" value="F:nitrate reductase activity"/>
    <property type="evidence" value="ECO:0007669"/>
    <property type="project" value="TreeGrafter"/>
</dbReference>
<keyword evidence="12" id="KW-1185">Reference proteome</keyword>
<dbReference type="InterPro" id="IPR051936">
    <property type="entry name" value="Heme-iron_electron_transfer"/>
</dbReference>
<feature type="transmembrane region" description="Helical" evidence="9">
    <location>
        <begin position="70"/>
        <end position="95"/>
    </location>
</feature>
<dbReference type="STRING" id="1123285.SAMN05660235_00379"/>
<evidence type="ECO:0000256" key="9">
    <source>
        <dbReference type="SAM" id="Phobius"/>
    </source>
</evidence>
<keyword evidence="2" id="KW-0813">Transport</keyword>
<comment type="subcellular location">
    <subcellularLocation>
        <location evidence="1">Cell membrane</location>
        <topology evidence="1">Multi-pass membrane protein</topology>
    </subcellularLocation>
</comment>
<keyword evidence="6 9" id="KW-1133">Transmembrane helix</keyword>
<feature type="transmembrane region" description="Helical" evidence="9">
    <location>
        <begin position="6"/>
        <end position="26"/>
    </location>
</feature>
<evidence type="ECO:0000256" key="6">
    <source>
        <dbReference type="ARBA" id="ARBA00022989"/>
    </source>
</evidence>
<dbReference type="SUPFAM" id="SSF103501">
    <property type="entry name" value="Respiratory nitrate reductase 1 gamma chain"/>
    <property type="match status" value="1"/>
</dbReference>
<keyword evidence="8 9" id="KW-0472">Membrane</keyword>
<dbReference type="OrthoDB" id="9769404at2"/>
<dbReference type="AlphaFoldDB" id="A0A1G7I7E7"/>
<dbReference type="Gene3D" id="1.20.950.20">
    <property type="entry name" value="Transmembrane di-heme cytochromes, Chain C"/>
    <property type="match status" value="1"/>
</dbReference>
<organism evidence="11 12">
    <name type="scientific">Sporolituus thermophilus DSM 23256</name>
    <dbReference type="NCBI Taxonomy" id="1123285"/>
    <lineage>
        <taxon>Bacteria</taxon>
        <taxon>Bacillati</taxon>
        <taxon>Bacillota</taxon>
        <taxon>Negativicutes</taxon>
        <taxon>Selenomonadales</taxon>
        <taxon>Sporomusaceae</taxon>
        <taxon>Sporolituus</taxon>
    </lineage>
</organism>
<evidence type="ECO:0000313" key="11">
    <source>
        <dbReference type="EMBL" id="SDF08533.1"/>
    </source>
</evidence>
<keyword evidence="3" id="KW-1003">Cell membrane</keyword>
<evidence type="ECO:0000259" key="10">
    <source>
        <dbReference type="Pfam" id="PF02665"/>
    </source>
</evidence>
<evidence type="ECO:0000256" key="2">
    <source>
        <dbReference type="ARBA" id="ARBA00022448"/>
    </source>
</evidence>
<proteinExistence type="predicted"/>
<dbReference type="InterPro" id="IPR023234">
    <property type="entry name" value="NarG-like_domain"/>
</dbReference>